<keyword evidence="5 9" id="KW-0963">Cytoplasm</keyword>
<comment type="similarity">
    <text evidence="4 9 10">Belongs to the HisA/HisF family.</text>
</comment>
<evidence type="ECO:0000256" key="5">
    <source>
        <dbReference type="ARBA" id="ARBA00022490"/>
    </source>
</evidence>
<feature type="active site" description="Proton donor" evidence="9">
    <location>
        <position position="129"/>
    </location>
</feature>
<dbReference type="InterPro" id="IPR006063">
    <property type="entry name" value="HisA_bact_arch"/>
</dbReference>
<protein>
    <recommendedName>
        <fullName evidence="9 11">1-(5-phosphoribosyl)-5-[(5-phosphoribosylamino)methylideneamino] imidazole-4-carboxamide isomerase</fullName>
        <ecNumber evidence="9 11">5.3.1.16</ecNumber>
    </recommendedName>
    <alternativeName>
        <fullName evidence="9">Phosphoribosylformimino-5-aminoimidazole carboxamide ribotide isomerase</fullName>
    </alternativeName>
</protein>
<dbReference type="HAMAP" id="MF_01014">
    <property type="entry name" value="HisA"/>
    <property type="match status" value="1"/>
</dbReference>
<dbReference type="GO" id="GO:0005737">
    <property type="term" value="C:cytoplasm"/>
    <property type="evidence" value="ECO:0007669"/>
    <property type="project" value="UniProtKB-SubCell"/>
</dbReference>
<keyword evidence="8 9" id="KW-0413">Isomerase</keyword>
<evidence type="ECO:0000256" key="2">
    <source>
        <dbReference type="ARBA" id="ARBA00004496"/>
    </source>
</evidence>
<evidence type="ECO:0000256" key="7">
    <source>
        <dbReference type="ARBA" id="ARBA00023102"/>
    </source>
</evidence>
<evidence type="ECO:0000256" key="4">
    <source>
        <dbReference type="ARBA" id="ARBA00009667"/>
    </source>
</evidence>
<dbReference type="GO" id="GO:0000162">
    <property type="term" value="P:L-tryptophan biosynthetic process"/>
    <property type="evidence" value="ECO:0007669"/>
    <property type="project" value="TreeGrafter"/>
</dbReference>
<evidence type="ECO:0000313" key="12">
    <source>
        <dbReference type="EMBL" id="MBI4922211.1"/>
    </source>
</evidence>
<evidence type="ECO:0000256" key="9">
    <source>
        <dbReference type="HAMAP-Rule" id="MF_01014"/>
    </source>
</evidence>
<dbReference type="NCBIfam" id="NF010112">
    <property type="entry name" value="PRK13585.1"/>
    <property type="match status" value="1"/>
</dbReference>
<dbReference type="Pfam" id="PF00977">
    <property type="entry name" value="His_biosynth"/>
    <property type="match status" value="1"/>
</dbReference>
<dbReference type="InterPro" id="IPR044524">
    <property type="entry name" value="Isoase_HisA-like"/>
</dbReference>
<dbReference type="EC" id="5.3.1.16" evidence="9 11"/>
<dbReference type="NCBIfam" id="TIGR00007">
    <property type="entry name" value="1-(5-phosphoribosyl)-5-[(5-phosphoribosylamino)methylideneamino]imidazole-4-carboxamide isomerase"/>
    <property type="match status" value="1"/>
</dbReference>
<dbReference type="GO" id="GO:0003949">
    <property type="term" value="F:1-(5-phosphoribosyl)-5-[(5-phosphoribosylamino)methylideneamino]imidazole-4-carboxamide isomerase activity"/>
    <property type="evidence" value="ECO:0007669"/>
    <property type="project" value="UniProtKB-UniRule"/>
</dbReference>
<evidence type="ECO:0000256" key="10">
    <source>
        <dbReference type="RuleBase" id="RU003657"/>
    </source>
</evidence>
<keyword evidence="6 9" id="KW-0028">Amino-acid biosynthesis</keyword>
<evidence type="ECO:0000313" key="13">
    <source>
        <dbReference type="Proteomes" id="UP000782610"/>
    </source>
</evidence>
<accession>A0A933L4D1</accession>
<dbReference type="InterPro" id="IPR023016">
    <property type="entry name" value="HisA/PriA"/>
</dbReference>
<reference evidence="12" key="1">
    <citation type="submission" date="2020-07" db="EMBL/GenBank/DDBJ databases">
        <title>Huge and variable diversity of episymbiotic CPR bacteria and DPANN archaea in groundwater ecosystems.</title>
        <authorList>
            <person name="He C.Y."/>
            <person name="Keren R."/>
            <person name="Whittaker M."/>
            <person name="Farag I.F."/>
            <person name="Doudna J."/>
            <person name="Cate J.H.D."/>
            <person name="Banfield J.F."/>
        </authorList>
    </citation>
    <scope>NUCLEOTIDE SEQUENCE</scope>
    <source>
        <strain evidence="12">NC_groundwater_1586_Pr3_B-0.1um_66_15</strain>
    </source>
</reference>
<dbReference type="GO" id="GO:0000105">
    <property type="term" value="P:L-histidine biosynthetic process"/>
    <property type="evidence" value="ECO:0007669"/>
    <property type="project" value="UniProtKB-UniRule"/>
</dbReference>
<evidence type="ECO:0000256" key="6">
    <source>
        <dbReference type="ARBA" id="ARBA00022605"/>
    </source>
</evidence>
<dbReference type="EMBL" id="JACRAF010000028">
    <property type="protein sequence ID" value="MBI4922211.1"/>
    <property type="molecule type" value="Genomic_DNA"/>
</dbReference>
<dbReference type="PANTHER" id="PTHR43090">
    <property type="entry name" value="1-(5-PHOSPHORIBOSYL)-5-[(5-PHOSPHORIBOSYLAMINO)METHYLIDENEAMINO] IMIDAZOLE-4-CARBOXAMIDE ISOMERASE"/>
    <property type="match status" value="1"/>
</dbReference>
<feature type="active site" description="Proton acceptor" evidence="9">
    <location>
        <position position="8"/>
    </location>
</feature>
<evidence type="ECO:0000256" key="11">
    <source>
        <dbReference type="RuleBase" id="RU003658"/>
    </source>
</evidence>
<comment type="catalytic activity">
    <reaction evidence="1 9 11">
        <text>1-(5-phospho-beta-D-ribosyl)-5-[(5-phospho-beta-D-ribosylamino)methylideneamino]imidazole-4-carboxamide = 5-[(5-phospho-1-deoxy-D-ribulos-1-ylimino)methylamino]-1-(5-phospho-beta-D-ribosyl)imidazole-4-carboxamide</text>
        <dbReference type="Rhea" id="RHEA:15469"/>
        <dbReference type="ChEBI" id="CHEBI:58435"/>
        <dbReference type="ChEBI" id="CHEBI:58525"/>
        <dbReference type="EC" id="5.3.1.16"/>
    </reaction>
</comment>
<evidence type="ECO:0000256" key="1">
    <source>
        <dbReference type="ARBA" id="ARBA00000901"/>
    </source>
</evidence>
<dbReference type="InterPro" id="IPR013785">
    <property type="entry name" value="Aldolase_TIM"/>
</dbReference>
<dbReference type="Proteomes" id="UP000782610">
    <property type="component" value="Unassembled WGS sequence"/>
</dbReference>
<dbReference type="CDD" id="cd04732">
    <property type="entry name" value="HisA"/>
    <property type="match status" value="1"/>
</dbReference>
<gene>
    <name evidence="9 12" type="primary">hisA</name>
    <name evidence="12" type="ORF">HY834_10710</name>
</gene>
<keyword evidence="7 9" id="KW-0368">Histidine biosynthesis</keyword>
<dbReference type="AlphaFoldDB" id="A0A933L4D1"/>
<evidence type="ECO:0000256" key="3">
    <source>
        <dbReference type="ARBA" id="ARBA00005133"/>
    </source>
</evidence>
<dbReference type="InterPro" id="IPR011060">
    <property type="entry name" value="RibuloseP-bd_barrel"/>
</dbReference>
<proteinExistence type="inferred from homology"/>
<dbReference type="SUPFAM" id="SSF51366">
    <property type="entry name" value="Ribulose-phoshate binding barrel"/>
    <property type="match status" value="1"/>
</dbReference>
<organism evidence="12 13">
    <name type="scientific">Devosia nanyangense</name>
    <dbReference type="NCBI Taxonomy" id="1228055"/>
    <lineage>
        <taxon>Bacteria</taxon>
        <taxon>Pseudomonadati</taxon>
        <taxon>Pseudomonadota</taxon>
        <taxon>Alphaproteobacteria</taxon>
        <taxon>Hyphomicrobiales</taxon>
        <taxon>Devosiaceae</taxon>
        <taxon>Devosia</taxon>
    </lineage>
</organism>
<dbReference type="Gene3D" id="3.20.20.70">
    <property type="entry name" value="Aldolase class I"/>
    <property type="match status" value="1"/>
</dbReference>
<comment type="pathway">
    <text evidence="3 9 11">Amino-acid biosynthesis; L-histidine biosynthesis; L-histidine from 5-phospho-alpha-D-ribose 1-diphosphate: step 4/9.</text>
</comment>
<comment type="caution">
    <text evidence="12">The sequence shown here is derived from an EMBL/GenBank/DDBJ whole genome shotgun (WGS) entry which is preliminary data.</text>
</comment>
<evidence type="ECO:0000256" key="8">
    <source>
        <dbReference type="ARBA" id="ARBA00023235"/>
    </source>
</evidence>
<dbReference type="InterPro" id="IPR006062">
    <property type="entry name" value="His_biosynth"/>
</dbReference>
<name>A0A933L4D1_9HYPH</name>
<sequence length="244" mass="25523">MILFPAIDLKDGKCVRLKLGDMAQATVFNDDPAAQASAFERQGFDYLHVVDLDGAFAGESRNGAAVEAILRAVTMPVQLGGGIRSIAQVESWLGKGLSRVILGTAALRDPDLVKTAAKRVPGQVAVGIDARGGKVAVEGWAETSELDTIEMARRFEGAGVAAIIFTDIDRDGVMAGINWEATLNLARAVSIPVIASGGLASMADIERLSRPECQILAGAITGRALYDGRIDPRAALALLKGIAA</sequence>
<comment type="subcellular location">
    <subcellularLocation>
        <location evidence="2 9 11">Cytoplasm</location>
    </subcellularLocation>
</comment>
<dbReference type="FunFam" id="3.20.20.70:FF:000009">
    <property type="entry name" value="1-(5-phosphoribosyl)-5-[(5-phosphoribosylamino)methylideneamino] imidazole-4-carboxamide isomerase"/>
    <property type="match status" value="1"/>
</dbReference>
<dbReference type="PANTHER" id="PTHR43090:SF2">
    <property type="entry name" value="1-(5-PHOSPHORIBOSYL)-5-[(5-PHOSPHORIBOSYLAMINO)METHYLIDENEAMINO] IMIDAZOLE-4-CARBOXAMIDE ISOMERASE"/>
    <property type="match status" value="1"/>
</dbReference>